<dbReference type="PROSITE" id="PS50231">
    <property type="entry name" value="RICIN_B_LECTIN"/>
    <property type="match status" value="1"/>
</dbReference>
<dbReference type="Proteomes" id="UP001220022">
    <property type="component" value="Unassembled WGS sequence"/>
</dbReference>
<dbReference type="Pfam" id="PF00652">
    <property type="entry name" value="Ricin_B_lectin"/>
    <property type="match status" value="1"/>
</dbReference>
<dbReference type="SMART" id="SM00458">
    <property type="entry name" value="RICIN"/>
    <property type="match status" value="1"/>
</dbReference>
<dbReference type="SUPFAM" id="SSF50370">
    <property type="entry name" value="Ricin B-like lectins"/>
    <property type="match status" value="1"/>
</dbReference>
<dbReference type="InterPro" id="IPR000772">
    <property type="entry name" value="Ricin_B_lectin"/>
</dbReference>
<feature type="domain" description="Ricin B lectin" evidence="2">
    <location>
        <begin position="63"/>
        <end position="200"/>
    </location>
</feature>
<proteinExistence type="predicted"/>
<feature type="signal peptide" evidence="1">
    <location>
        <begin position="1"/>
        <end position="26"/>
    </location>
</feature>
<dbReference type="CDD" id="cd00161">
    <property type="entry name" value="beta-trefoil_Ricin-like"/>
    <property type="match status" value="1"/>
</dbReference>
<organism evidence="3 4">
    <name type="scientific">Streptantibioticus ferralitis</name>
    <dbReference type="NCBI Taxonomy" id="236510"/>
    <lineage>
        <taxon>Bacteria</taxon>
        <taxon>Bacillati</taxon>
        <taxon>Actinomycetota</taxon>
        <taxon>Actinomycetes</taxon>
        <taxon>Kitasatosporales</taxon>
        <taxon>Streptomycetaceae</taxon>
        <taxon>Streptantibioticus</taxon>
    </lineage>
</organism>
<dbReference type="InterPro" id="IPR035992">
    <property type="entry name" value="Ricin_B-like_lectins"/>
</dbReference>
<evidence type="ECO:0000313" key="3">
    <source>
        <dbReference type="EMBL" id="MDF2256666.1"/>
    </source>
</evidence>
<name>A0ABT5YZC2_9ACTN</name>
<gene>
    <name evidence="3" type="ORF">P2L57_13285</name>
</gene>
<dbReference type="RefSeq" id="WP_275813264.1">
    <property type="nucleotide sequence ID" value="NZ_BAAANM010000001.1"/>
</dbReference>
<dbReference type="Gene3D" id="2.80.10.50">
    <property type="match status" value="3"/>
</dbReference>
<dbReference type="EMBL" id="JARHTQ010000007">
    <property type="protein sequence ID" value="MDF2256666.1"/>
    <property type="molecule type" value="Genomic_DNA"/>
</dbReference>
<protein>
    <submittedName>
        <fullName evidence="3">RICIN domain-containing protein</fullName>
    </submittedName>
</protein>
<evidence type="ECO:0000313" key="4">
    <source>
        <dbReference type="Proteomes" id="UP001220022"/>
    </source>
</evidence>
<keyword evidence="4" id="KW-1185">Reference proteome</keyword>
<sequence length="200" mass="21351">MRNRTLLAVLAASAAIGLATSGSAHAGVGAASAGPRVIDVTSMAQIPTVHSHLNRQAVPNQVYRLTMTNNDRGECLDGDTNTIPANGAKVQLWGCNGWTNQTWIWAPAAGQPVGYYTIQNADGSECLDGDTNTIPANGAKVQLWGCNGWNNQIWQWHGATLTNNDRGECLDGDTNTIPANGAKVQLWACNGWTNQNWTLH</sequence>
<keyword evidence="1" id="KW-0732">Signal</keyword>
<feature type="chain" id="PRO_5045289275" evidence="1">
    <location>
        <begin position="27"/>
        <end position="200"/>
    </location>
</feature>
<accession>A0ABT5YZC2</accession>
<comment type="caution">
    <text evidence="3">The sequence shown here is derived from an EMBL/GenBank/DDBJ whole genome shotgun (WGS) entry which is preliminary data.</text>
</comment>
<evidence type="ECO:0000259" key="2">
    <source>
        <dbReference type="SMART" id="SM00458"/>
    </source>
</evidence>
<reference evidence="3 4" key="1">
    <citation type="submission" date="2023-03" db="EMBL/GenBank/DDBJ databases">
        <title>Draft genome sequence of type strain Streptomyces ferralitis JCM 14344.</title>
        <authorList>
            <person name="Klaysubun C."/>
            <person name="Duangmal K."/>
        </authorList>
    </citation>
    <scope>NUCLEOTIDE SEQUENCE [LARGE SCALE GENOMIC DNA]</scope>
    <source>
        <strain evidence="3 4">JCM 14344</strain>
    </source>
</reference>
<evidence type="ECO:0000256" key="1">
    <source>
        <dbReference type="SAM" id="SignalP"/>
    </source>
</evidence>